<proteinExistence type="predicted"/>
<gene>
    <name evidence="2" type="ORF">MFFC18_16910</name>
</gene>
<dbReference type="RefSeq" id="WP_075085505.1">
    <property type="nucleotide sequence ID" value="NZ_CP042912.1"/>
</dbReference>
<keyword evidence="3" id="KW-1185">Reference proteome</keyword>
<protein>
    <submittedName>
        <fullName evidence="2">Nickel uptake substrate-specific transmembrane region</fullName>
    </submittedName>
</protein>
<dbReference type="STRING" id="980251.GCA_001642875_03292"/>
<feature type="chain" id="PRO_5023001013" evidence="1">
    <location>
        <begin position="22"/>
        <end position="483"/>
    </location>
</feature>
<evidence type="ECO:0000313" key="2">
    <source>
        <dbReference type="EMBL" id="QEG21831.1"/>
    </source>
</evidence>
<keyword evidence="2" id="KW-0472">Membrane</keyword>
<keyword evidence="1" id="KW-0732">Signal</keyword>
<organism evidence="2 3">
    <name type="scientific">Mariniblastus fucicola</name>
    <dbReference type="NCBI Taxonomy" id="980251"/>
    <lineage>
        <taxon>Bacteria</taxon>
        <taxon>Pseudomonadati</taxon>
        <taxon>Planctomycetota</taxon>
        <taxon>Planctomycetia</taxon>
        <taxon>Pirellulales</taxon>
        <taxon>Pirellulaceae</taxon>
        <taxon>Mariniblastus</taxon>
    </lineage>
</organism>
<dbReference type="Proteomes" id="UP000322214">
    <property type="component" value="Chromosome"/>
</dbReference>
<accession>A0A5B9PFU8</accession>
<dbReference type="KEGG" id="mff:MFFC18_16910"/>
<evidence type="ECO:0000313" key="3">
    <source>
        <dbReference type="Proteomes" id="UP000322214"/>
    </source>
</evidence>
<name>A0A5B9PFU8_9BACT</name>
<sequence length="483" mass="52880" precursor="true">MNRFGLVCFLVHVLFGSLLIAQTENPPDEPAEKQPPALIKGKIVDQDGAEVAGASVFLSMTAMSDSGNDWIKMFAVNVTADDNGEFEFEVQDSPPENWELYLDVAVHSKVHYIKQFRFFDDKLWQQTVDLESLAISTGVRVVGQLADPEGGVDLDGPVINIQARLPDGHLFYRYLNCDAEGKFDCVVPADSKLVLSIGAQNFACSKSKHHVTASELDDGERIPKFDLGKLRLKRGVSVVGTAKRLDGSPAAGIVIGIIEGDERSGEDSAEHVSSAKTDADGNFRLPPHLGKCTLLALQACRSRAVANGDTKMLESDGEVPYFNPVDVDLEGKGPEVTVKMVEAGAITISGTVFDVKGKPMVGQPVIYSWVTRFGVLNQEKTKTDVDGKYSFPFGKGRKLSMRLYNDELTNNGFDFFITKDAAFILEDLFPTQPSGLVDDLEFNEIEDDVDGLDWKVRSTGPRGGPSLFDRAADILSWWLYGDQ</sequence>
<feature type="signal peptide" evidence="1">
    <location>
        <begin position="1"/>
        <end position="21"/>
    </location>
</feature>
<keyword evidence="2" id="KW-0812">Transmembrane</keyword>
<evidence type="ECO:0000256" key="1">
    <source>
        <dbReference type="SAM" id="SignalP"/>
    </source>
</evidence>
<dbReference type="EMBL" id="CP042912">
    <property type="protein sequence ID" value="QEG21831.1"/>
    <property type="molecule type" value="Genomic_DNA"/>
</dbReference>
<dbReference type="AlphaFoldDB" id="A0A5B9PFU8"/>
<reference evidence="2 3" key="1">
    <citation type="submission" date="2019-08" db="EMBL/GenBank/DDBJ databases">
        <title>Deep-cultivation of Planctomycetes and their phenomic and genomic characterization uncovers novel biology.</title>
        <authorList>
            <person name="Wiegand S."/>
            <person name="Jogler M."/>
            <person name="Boedeker C."/>
            <person name="Pinto D."/>
            <person name="Vollmers J."/>
            <person name="Rivas-Marin E."/>
            <person name="Kohn T."/>
            <person name="Peeters S.H."/>
            <person name="Heuer A."/>
            <person name="Rast P."/>
            <person name="Oberbeckmann S."/>
            <person name="Bunk B."/>
            <person name="Jeske O."/>
            <person name="Meyerdierks A."/>
            <person name="Storesund J.E."/>
            <person name="Kallscheuer N."/>
            <person name="Luecker S."/>
            <person name="Lage O.M."/>
            <person name="Pohl T."/>
            <person name="Merkel B.J."/>
            <person name="Hornburger P."/>
            <person name="Mueller R.-W."/>
            <person name="Bruemmer F."/>
            <person name="Labrenz M."/>
            <person name="Spormann A.M."/>
            <person name="Op den Camp H."/>
            <person name="Overmann J."/>
            <person name="Amann R."/>
            <person name="Jetten M.S.M."/>
            <person name="Mascher T."/>
            <person name="Medema M.H."/>
            <person name="Devos D.P."/>
            <person name="Kaster A.-K."/>
            <person name="Ovreas L."/>
            <person name="Rohde M."/>
            <person name="Galperin M.Y."/>
            <person name="Jogler C."/>
        </authorList>
    </citation>
    <scope>NUCLEOTIDE SEQUENCE [LARGE SCALE GENOMIC DNA]</scope>
    <source>
        <strain evidence="2 3">FC18</strain>
    </source>
</reference>